<dbReference type="STRING" id="89524.SAMN05444370_10848"/>
<dbReference type="Proteomes" id="UP000198703">
    <property type="component" value="Unassembled WGS sequence"/>
</dbReference>
<proteinExistence type="predicted"/>
<sequence>MDGRTIALAAAFAALSSPGAADWRVSGFFSERLTLEDNPDREADGGDAAAFSVTDLGLSFAAETPRGSVIFAPGVRGFVSVGDDEDPTLLPRLSSSADIRGRRGTLAASLNVTPDFVRDAQFEDSGATSANALQVDVSGAVNGSLLLDPRHSLTAGLLARGRIFTEDTVNLSNNTTFGADLGLRRAATQATTLTSSLGARLFESDDSGASQSLSLRFGFDHLATERIVLGGNLGASLTSGDGEDVTPGVVGGLTFSYAGERGSVEASLSQDVDQGSDGEVATVSALGVAVNRELTQRASLSLAGRATVRSSVFGGDAEDRQTLSLTPSFRYALTADWSTRLGYTFRASREEDEDILSNAVFLQLSYRFE</sequence>
<dbReference type="RefSeq" id="WP_093254219.1">
    <property type="nucleotide sequence ID" value="NZ_FNQM01000008.1"/>
</dbReference>
<keyword evidence="2" id="KW-1185">Reference proteome</keyword>
<name>A0A1H4CV24_9RHOB</name>
<evidence type="ECO:0000313" key="2">
    <source>
        <dbReference type="Proteomes" id="UP000198703"/>
    </source>
</evidence>
<accession>A0A1H4CV24</accession>
<evidence type="ECO:0008006" key="3">
    <source>
        <dbReference type="Google" id="ProtNLM"/>
    </source>
</evidence>
<dbReference type="OrthoDB" id="7756354at2"/>
<evidence type="ECO:0000313" key="1">
    <source>
        <dbReference type="EMBL" id="SEA64166.1"/>
    </source>
</evidence>
<protein>
    <recommendedName>
        <fullName evidence="3">Beta-barrel porin 2</fullName>
    </recommendedName>
</protein>
<organism evidence="1 2">
    <name type="scientific">Rubrimonas cliftonensis</name>
    <dbReference type="NCBI Taxonomy" id="89524"/>
    <lineage>
        <taxon>Bacteria</taxon>
        <taxon>Pseudomonadati</taxon>
        <taxon>Pseudomonadota</taxon>
        <taxon>Alphaproteobacteria</taxon>
        <taxon>Rhodobacterales</taxon>
        <taxon>Paracoccaceae</taxon>
        <taxon>Rubrimonas</taxon>
    </lineage>
</organism>
<gene>
    <name evidence="1" type="ORF">SAMN05444370_10848</name>
</gene>
<dbReference type="AlphaFoldDB" id="A0A1H4CV24"/>
<dbReference type="EMBL" id="FNQM01000008">
    <property type="protein sequence ID" value="SEA64166.1"/>
    <property type="molecule type" value="Genomic_DNA"/>
</dbReference>
<reference evidence="1 2" key="1">
    <citation type="submission" date="2016-10" db="EMBL/GenBank/DDBJ databases">
        <authorList>
            <person name="de Groot N.N."/>
        </authorList>
    </citation>
    <scope>NUCLEOTIDE SEQUENCE [LARGE SCALE GENOMIC DNA]</scope>
    <source>
        <strain evidence="1 2">DSM 15345</strain>
    </source>
</reference>